<sequence>MARDPCRLVVADVLGDRALQDDESREFYCVVKIRALKSMGSDEICEKCKSGVIKFLQTTTNTGSLIANVDKCCEDCIRTGLSMLRRDERYL</sequence>
<name>A0A7I8WMP7_BURXY</name>
<protein>
    <submittedName>
        <fullName evidence="1">(pine wood nematode) hypothetical protein</fullName>
    </submittedName>
</protein>
<evidence type="ECO:0000313" key="2">
    <source>
        <dbReference type="Proteomes" id="UP000659654"/>
    </source>
</evidence>
<organism evidence="1 2">
    <name type="scientific">Bursaphelenchus xylophilus</name>
    <name type="common">Pinewood nematode worm</name>
    <name type="synonym">Aphelenchoides xylophilus</name>
    <dbReference type="NCBI Taxonomy" id="6326"/>
    <lineage>
        <taxon>Eukaryota</taxon>
        <taxon>Metazoa</taxon>
        <taxon>Ecdysozoa</taxon>
        <taxon>Nematoda</taxon>
        <taxon>Chromadorea</taxon>
        <taxon>Rhabditida</taxon>
        <taxon>Tylenchina</taxon>
        <taxon>Tylenchomorpha</taxon>
        <taxon>Aphelenchoidea</taxon>
        <taxon>Aphelenchoididae</taxon>
        <taxon>Bursaphelenchus</taxon>
    </lineage>
</organism>
<proteinExistence type="predicted"/>
<gene>
    <name evidence="1" type="ORF">BXYJ_LOCUS2937</name>
</gene>
<dbReference type="EMBL" id="CAJFDI010000002">
    <property type="protein sequence ID" value="CAD5213266.1"/>
    <property type="molecule type" value="Genomic_DNA"/>
</dbReference>
<accession>A0A7I8WMP7</accession>
<dbReference type="AlphaFoldDB" id="A0A7I8WMP7"/>
<comment type="caution">
    <text evidence="1">The sequence shown here is derived from an EMBL/GenBank/DDBJ whole genome shotgun (WGS) entry which is preliminary data.</text>
</comment>
<dbReference type="EMBL" id="CAJFCV020000002">
    <property type="protein sequence ID" value="CAG9092209.1"/>
    <property type="molecule type" value="Genomic_DNA"/>
</dbReference>
<reference evidence="1" key="1">
    <citation type="submission" date="2020-09" db="EMBL/GenBank/DDBJ databases">
        <authorList>
            <person name="Kikuchi T."/>
        </authorList>
    </citation>
    <scope>NUCLEOTIDE SEQUENCE</scope>
    <source>
        <strain evidence="1">Ka4C1</strain>
    </source>
</reference>
<keyword evidence="2" id="KW-1185">Reference proteome</keyword>
<dbReference type="Proteomes" id="UP000582659">
    <property type="component" value="Unassembled WGS sequence"/>
</dbReference>
<evidence type="ECO:0000313" key="1">
    <source>
        <dbReference type="EMBL" id="CAD5213266.1"/>
    </source>
</evidence>
<dbReference type="Proteomes" id="UP000659654">
    <property type="component" value="Unassembled WGS sequence"/>
</dbReference>